<sequence>MSLTTLTRRGFLGASAATLALATLPGRAFAQEAKPEKIRFYANPADYGQPYTTGILGLAHTLGYLEDEFKADGIALEFTYPAGSGPAVNEAIANGQADFGRYGGFPNITGKARGLPTKLLASVGAAHSYLVVNNNITASSVAELKGLRVAIGRGTAPHLAFVRVLEEHGLTEADVELFDLEGGDELTAVASGAVDIGWGGSGYLQLVNDGNVKLVYTNRDTLNASRNFGGFLVTEDFAATYPQATQRVVNAYVKAAHFAAQPENFAAVLEAYAKAGEDIDTLRKVYDGLSFAEELSPIIDDYVRAQYQGGIDYTKANELIRGDVDLDSWIDSSFIDKAIADLGFADTWTKHKADGSPA</sequence>
<accession>A0AAJ5VT31</accession>
<evidence type="ECO:0000256" key="1">
    <source>
        <dbReference type="SAM" id="SignalP"/>
    </source>
</evidence>
<dbReference type="InterPro" id="IPR015168">
    <property type="entry name" value="SsuA/THI5"/>
</dbReference>
<keyword evidence="1" id="KW-0732">Signal</keyword>
<name>A0AAJ5VT31_9HYPH</name>
<feature type="chain" id="PRO_5042472876" evidence="1">
    <location>
        <begin position="31"/>
        <end position="358"/>
    </location>
</feature>
<dbReference type="EMBL" id="CP119312">
    <property type="protein sequence ID" value="WEK03405.1"/>
    <property type="molecule type" value="Genomic_DNA"/>
</dbReference>
<evidence type="ECO:0000313" key="4">
    <source>
        <dbReference type="Proteomes" id="UP001217476"/>
    </source>
</evidence>
<dbReference type="InterPro" id="IPR006311">
    <property type="entry name" value="TAT_signal"/>
</dbReference>
<dbReference type="AlphaFoldDB" id="A0AAJ5VT31"/>
<reference evidence="3" key="1">
    <citation type="submission" date="2023-03" db="EMBL/GenBank/DDBJ databases">
        <title>Andean soil-derived lignocellulolytic bacterial consortium as a source of novel taxa and putative plastic-active enzymes.</title>
        <authorList>
            <person name="Diaz-Garcia L."/>
            <person name="Chuvochina M."/>
            <person name="Feuerriegel G."/>
            <person name="Bunk B."/>
            <person name="Sproer C."/>
            <person name="Streit W.R."/>
            <person name="Rodriguez L.M."/>
            <person name="Overmann J."/>
            <person name="Jimenez D.J."/>
        </authorList>
    </citation>
    <scope>NUCLEOTIDE SEQUENCE</scope>
    <source>
        <strain evidence="3">MAG 4196</strain>
    </source>
</reference>
<gene>
    <name evidence="3" type="ORF">P0Y65_14535</name>
</gene>
<feature type="signal peptide" evidence="1">
    <location>
        <begin position="1"/>
        <end position="30"/>
    </location>
</feature>
<feature type="domain" description="SsuA/THI5-like" evidence="2">
    <location>
        <begin position="53"/>
        <end position="263"/>
    </location>
</feature>
<evidence type="ECO:0000259" key="2">
    <source>
        <dbReference type="Pfam" id="PF09084"/>
    </source>
</evidence>
<dbReference type="PANTHER" id="PTHR30024:SF21">
    <property type="entry name" value="ABC TRANSPORTER SUBSTRATE-BINDING PROTEIN"/>
    <property type="match status" value="1"/>
</dbReference>
<dbReference type="PANTHER" id="PTHR30024">
    <property type="entry name" value="ALIPHATIC SULFONATES-BINDING PROTEIN-RELATED"/>
    <property type="match status" value="1"/>
</dbReference>
<dbReference type="SUPFAM" id="SSF53850">
    <property type="entry name" value="Periplasmic binding protein-like II"/>
    <property type="match status" value="1"/>
</dbReference>
<dbReference type="Gene3D" id="3.40.190.10">
    <property type="entry name" value="Periplasmic binding protein-like II"/>
    <property type="match status" value="2"/>
</dbReference>
<dbReference type="Pfam" id="PF09084">
    <property type="entry name" value="NMT1"/>
    <property type="match status" value="1"/>
</dbReference>
<dbReference type="PROSITE" id="PS51318">
    <property type="entry name" value="TAT"/>
    <property type="match status" value="1"/>
</dbReference>
<dbReference type="Proteomes" id="UP001217476">
    <property type="component" value="Chromosome"/>
</dbReference>
<proteinExistence type="predicted"/>
<protein>
    <submittedName>
        <fullName evidence="3">ABC transporter substrate-binding protein</fullName>
    </submittedName>
</protein>
<evidence type="ECO:0000313" key="3">
    <source>
        <dbReference type="EMBL" id="WEK03405.1"/>
    </source>
</evidence>
<organism evidence="3 4">
    <name type="scientific">Candidatus Devosia phytovorans</name>
    <dbReference type="NCBI Taxonomy" id="3121372"/>
    <lineage>
        <taxon>Bacteria</taxon>
        <taxon>Pseudomonadati</taxon>
        <taxon>Pseudomonadota</taxon>
        <taxon>Alphaproteobacteria</taxon>
        <taxon>Hyphomicrobiales</taxon>
        <taxon>Devosiaceae</taxon>
        <taxon>Devosia</taxon>
    </lineage>
</organism>